<keyword evidence="1" id="KW-0732">Signal</keyword>
<dbReference type="OMA" id="PQQIALM"/>
<comment type="caution">
    <text evidence="3">The sequence shown here is derived from an EMBL/GenBank/DDBJ whole genome shotgun (WGS) entry which is preliminary data.</text>
</comment>
<dbReference type="AlphaFoldDB" id="A0A9D2Y0E3"/>
<proteinExistence type="predicted"/>
<dbReference type="KEGG" id="nfu:107379756"/>
<dbReference type="OrthoDB" id="8443027at2759"/>
<dbReference type="GO" id="GO:0009986">
    <property type="term" value="C:cell surface"/>
    <property type="evidence" value="ECO:0007669"/>
    <property type="project" value="TreeGrafter"/>
</dbReference>
<name>A0A9D2Y0E3_NOTFU</name>
<evidence type="ECO:0000313" key="3">
    <source>
        <dbReference type="EMBL" id="KAF7211650.1"/>
    </source>
</evidence>
<protein>
    <submittedName>
        <fullName evidence="3">Stereocilin-like protein</fullName>
    </submittedName>
</protein>
<dbReference type="PANTHER" id="PTHR23412:SF19">
    <property type="entry name" value="STEREOCILIN 1"/>
    <property type="match status" value="1"/>
</dbReference>
<dbReference type="EMBL" id="JAAVVJ010000011">
    <property type="protein sequence ID" value="KAF7211650.1"/>
    <property type="molecule type" value="Genomic_DNA"/>
</dbReference>
<sequence length="109" mass="11527">MAMSALVKVQIDGISPAAISMILPGKFAVVFDQKQISLFSYEQAVAVTPQQIALMSDAQKAALAVVLTPWYGKPTGPGVRSLGSSLSHSPLGLMLGLLILLTLQFCPDR</sequence>
<evidence type="ECO:0000256" key="1">
    <source>
        <dbReference type="ARBA" id="ARBA00022729"/>
    </source>
</evidence>
<keyword evidence="2" id="KW-0325">Glycoprotein</keyword>
<dbReference type="InterPro" id="IPR026664">
    <property type="entry name" value="Stereocilin-rel"/>
</dbReference>
<organism evidence="3 4">
    <name type="scientific">Nothobranchius furzeri</name>
    <name type="common">Turquoise killifish</name>
    <dbReference type="NCBI Taxonomy" id="105023"/>
    <lineage>
        <taxon>Eukaryota</taxon>
        <taxon>Metazoa</taxon>
        <taxon>Chordata</taxon>
        <taxon>Craniata</taxon>
        <taxon>Vertebrata</taxon>
        <taxon>Euteleostomi</taxon>
        <taxon>Actinopterygii</taxon>
        <taxon>Neopterygii</taxon>
        <taxon>Teleostei</taxon>
        <taxon>Neoteleostei</taxon>
        <taxon>Acanthomorphata</taxon>
        <taxon>Ovalentaria</taxon>
        <taxon>Atherinomorphae</taxon>
        <taxon>Cyprinodontiformes</taxon>
        <taxon>Nothobranchiidae</taxon>
        <taxon>Nothobranchius</taxon>
    </lineage>
</organism>
<gene>
    <name evidence="3" type="ORF">G4P62_005883</name>
</gene>
<dbReference type="Proteomes" id="UP000822369">
    <property type="component" value="Chromosome 11"/>
</dbReference>
<evidence type="ECO:0000313" key="4">
    <source>
        <dbReference type="Proteomes" id="UP000822369"/>
    </source>
</evidence>
<reference evidence="3" key="1">
    <citation type="submission" date="2020-03" db="EMBL/GenBank/DDBJ databases">
        <title>Intra-Species Differences in Population Size shape Life History and Genome Evolution.</title>
        <authorList>
            <person name="Willemsen D."/>
            <person name="Cui R."/>
            <person name="Valenzano D.R."/>
        </authorList>
    </citation>
    <scope>NUCLEOTIDE SEQUENCE</scope>
    <source>
        <strain evidence="3">GRZ</strain>
        <tissue evidence="3">Whole</tissue>
    </source>
</reference>
<dbReference type="PANTHER" id="PTHR23412">
    <property type="entry name" value="STEREOCILIN RELATED"/>
    <property type="match status" value="1"/>
</dbReference>
<evidence type="ECO:0000256" key="2">
    <source>
        <dbReference type="ARBA" id="ARBA00023180"/>
    </source>
</evidence>
<dbReference type="GO" id="GO:0007160">
    <property type="term" value="P:cell-matrix adhesion"/>
    <property type="evidence" value="ECO:0007669"/>
    <property type="project" value="TreeGrafter"/>
</dbReference>
<accession>A0A9D2Y0E3</accession>